<dbReference type="InterPro" id="IPR017853">
    <property type="entry name" value="GH"/>
</dbReference>
<dbReference type="AlphaFoldDB" id="A0AAW6TWH3"/>
<gene>
    <name evidence="6" type="ORF">QJ522_08015</name>
</gene>
<accession>A0AAW6TWH3</accession>
<reference evidence="6" key="1">
    <citation type="submission" date="2023-05" db="EMBL/GenBank/DDBJ databases">
        <title>Anaerotaeda fermentans gen. nov., sp. nov., a novel anaerobic planctomycete of the new family within the order Sedimentisphaerales isolated from Taman Peninsula, Russia.</title>
        <authorList>
            <person name="Khomyakova M.A."/>
            <person name="Merkel A.Y."/>
            <person name="Slobodkin A.I."/>
        </authorList>
    </citation>
    <scope>NUCLEOTIDE SEQUENCE</scope>
    <source>
        <strain evidence="6">M17dextr</strain>
    </source>
</reference>
<feature type="active site" description="Proton donor" evidence="4">
    <location>
        <position position="173"/>
    </location>
</feature>
<dbReference type="PANTHER" id="PTHR40079">
    <property type="entry name" value="MANNAN ENDO-1,4-BETA-MANNOSIDASE E-RELATED"/>
    <property type="match status" value="1"/>
</dbReference>
<evidence type="ECO:0000256" key="1">
    <source>
        <dbReference type="ARBA" id="ARBA00007754"/>
    </source>
</evidence>
<keyword evidence="3 4" id="KW-0326">Glycosidase</keyword>
<evidence type="ECO:0000313" key="7">
    <source>
        <dbReference type="Proteomes" id="UP001431776"/>
    </source>
</evidence>
<dbReference type="Gene3D" id="3.20.20.80">
    <property type="entry name" value="Glycosidases"/>
    <property type="match status" value="1"/>
</dbReference>
<keyword evidence="7" id="KW-1185">Reference proteome</keyword>
<comment type="caution">
    <text evidence="6">The sequence shown here is derived from an EMBL/GenBank/DDBJ whole genome shotgun (WGS) entry which is preliminary data.</text>
</comment>
<comment type="similarity">
    <text evidence="1 4">Belongs to the glycosyl hydrolase 26 family.</text>
</comment>
<proteinExistence type="inferred from homology"/>
<dbReference type="InterPro" id="IPR022790">
    <property type="entry name" value="GH26_dom"/>
</dbReference>
<dbReference type="PRINTS" id="PR00739">
    <property type="entry name" value="GLHYDRLASE26"/>
</dbReference>
<dbReference type="EMBL" id="JASCXX010000008">
    <property type="protein sequence ID" value="MDI6448985.1"/>
    <property type="molecule type" value="Genomic_DNA"/>
</dbReference>
<evidence type="ECO:0000256" key="3">
    <source>
        <dbReference type="ARBA" id="ARBA00023295"/>
    </source>
</evidence>
<dbReference type="PANTHER" id="PTHR40079:SF4">
    <property type="entry name" value="GH26 DOMAIN-CONTAINING PROTEIN-RELATED"/>
    <property type="match status" value="1"/>
</dbReference>
<feature type="active site" description="Nucleophile" evidence="4">
    <location>
        <position position="267"/>
    </location>
</feature>
<dbReference type="GO" id="GO:0016985">
    <property type="term" value="F:mannan endo-1,4-beta-mannosidase activity"/>
    <property type="evidence" value="ECO:0007669"/>
    <property type="project" value="InterPro"/>
</dbReference>
<keyword evidence="2 4" id="KW-0378">Hydrolase</keyword>
<protein>
    <submittedName>
        <fullName evidence="6">Glycosyl hydrolase</fullName>
    </submittedName>
</protein>
<dbReference type="RefSeq" id="WP_349244394.1">
    <property type="nucleotide sequence ID" value="NZ_JASCXX010000008.1"/>
</dbReference>
<dbReference type="Pfam" id="PF02156">
    <property type="entry name" value="Glyco_hydro_26"/>
    <property type="match status" value="1"/>
</dbReference>
<evidence type="ECO:0000256" key="2">
    <source>
        <dbReference type="ARBA" id="ARBA00022801"/>
    </source>
</evidence>
<dbReference type="Proteomes" id="UP001431776">
    <property type="component" value="Unassembled WGS sequence"/>
</dbReference>
<dbReference type="PROSITE" id="PS51764">
    <property type="entry name" value="GH26"/>
    <property type="match status" value="1"/>
</dbReference>
<sequence>MMLRRWVVVVVLASVAAPGWGRDAASAAREVLGYLRGLGNGSYLFGQMATWVHDENPDMDHASNWLRKVYDHTGHWPRYGCVTYDFHDDPFDDAEWNRGVKKMWDRGLIVGVYSFYANPSGGAWNDPVEIDRIFEPDDNPTKAHFYRQMDRMAANLQWLKDRGVPVIYTPFVESDDRNKWHAKGGSERIVRLYRLVHEVFTRQKGLDHILWAYHTTQNHGALERDYPGDEYVDILGKSAYGTGLPFSEYDWAVQKKKDAGKVIWWAELGIRGRSDSPVDCMAVLERLESRYPELAGFVFWSDAGFYNVVGNENGRELMASPKTVILE</sequence>
<organism evidence="6 7">
    <name type="scientific">Anaerobaca lacustris</name>
    <dbReference type="NCBI Taxonomy" id="3044600"/>
    <lineage>
        <taxon>Bacteria</taxon>
        <taxon>Pseudomonadati</taxon>
        <taxon>Planctomycetota</taxon>
        <taxon>Phycisphaerae</taxon>
        <taxon>Sedimentisphaerales</taxon>
        <taxon>Anaerobacaceae</taxon>
        <taxon>Anaerobaca</taxon>
    </lineage>
</organism>
<evidence type="ECO:0000256" key="4">
    <source>
        <dbReference type="PROSITE-ProRule" id="PRU01100"/>
    </source>
</evidence>
<feature type="domain" description="GH26" evidence="5">
    <location>
        <begin position="26"/>
        <end position="327"/>
    </location>
</feature>
<dbReference type="InterPro" id="IPR000805">
    <property type="entry name" value="Glyco_hydro_26"/>
</dbReference>
<evidence type="ECO:0000313" key="6">
    <source>
        <dbReference type="EMBL" id="MDI6448985.1"/>
    </source>
</evidence>
<evidence type="ECO:0000259" key="5">
    <source>
        <dbReference type="PROSITE" id="PS51764"/>
    </source>
</evidence>
<name>A0AAW6TWH3_9BACT</name>
<dbReference type="SUPFAM" id="SSF51445">
    <property type="entry name" value="(Trans)glycosidases"/>
    <property type="match status" value="1"/>
</dbReference>
<dbReference type="GO" id="GO:0006080">
    <property type="term" value="P:substituted mannan metabolic process"/>
    <property type="evidence" value="ECO:0007669"/>
    <property type="project" value="InterPro"/>
</dbReference>